<proteinExistence type="predicted"/>
<feature type="transmembrane region" description="Helical" evidence="7">
    <location>
        <begin position="260"/>
        <end position="280"/>
    </location>
</feature>
<evidence type="ECO:0000256" key="2">
    <source>
        <dbReference type="ARBA" id="ARBA00022448"/>
    </source>
</evidence>
<dbReference type="SUPFAM" id="SSF103473">
    <property type="entry name" value="MFS general substrate transporter"/>
    <property type="match status" value="1"/>
</dbReference>
<keyword evidence="3 7" id="KW-0812">Transmembrane</keyword>
<keyword evidence="2" id="KW-0813">Transport</keyword>
<evidence type="ECO:0000313" key="10">
    <source>
        <dbReference type="Proteomes" id="UP000298493"/>
    </source>
</evidence>
<comment type="caution">
    <text evidence="9">The sequence shown here is derived from an EMBL/GenBank/DDBJ whole genome shotgun (WGS) entry which is preliminary data.</text>
</comment>
<reference evidence="9 10" key="1">
    <citation type="submission" date="2019-04" db="EMBL/GenBank/DDBJ databases">
        <title>High contiguity whole genome sequence and gene annotation resource for two Venturia nashicola isolates.</title>
        <authorList>
            <person name="Prokchorchik M."/>
            <person name="Won K."/>
            <person name="Lee Y."/>
            <person name="Choi E.D."/>
            <person name="Segonzac C."/>
            <person name="Sohn K.H."/>
        </authorList>
    </citation>
    <scope>NUCLEOTIDE SEQUENCE [LARGE SCALE GENOMIC DNA]</scope>
    <source>
        <strain evidence="9 10">PRI2</strain>
    </source>
</reference>
<dbReference type="Pfam" id="PF07690">
    <property type="entry name" value="MFS_1"/>
    <property type="match status" value="1"/>
</dbReference>
<dbReference type="PROSITE" id="PS50850">
    <property type="entry name" value="MFS"/>
    <property type="match status" value="1"/>
</dbReference>
<dbReference type="InterPro" id="IPR020846">
    <property type="entry name" value="MFS_dom"/>
</dbReference>
<dbReference type="PANTHER" id="PTHR43791:SF65">
    <property type="entry name" value="MAJOR FACILITATOR SUPERFAMILY (MFS) PROFILE DOMAIN-CONTAINING PROTEIN-RELATED"/>
    <property type="match status" value="1"/>
</dbReference>
<dbReference type="FunFam" id="1.20.1250.20:FF:000106">
    <property type="entry name" value="MFS transporter, putative"/>
    <property type="match status" value="1"/>
</dbReference>
<gene>
    <name evidence="9" type="ORF">E6O75_ATG02123</name>
</gene>
<dbReference type="OrthoDB" id="1935484at2759"/>
<evidence type="ECO:0000256" key="4">
    <source>
        <dbReference type="ARBA" id="ARBA00022989"/>
    </source>
</evidence>
<evidence type="ECO:0000256" key="7">
    <source>
        <dbReference type="SAM" id="Phobius"/>
    </source>
</evidence>
<dbReference type="EMBL" id="SNSC02000007">
    <property type="protein sequence ID" value="TID22949.1"/>
    <property type="molecule type" value="Genomic_DNA"/>
</dbReference>
<evidence type="ECO:0000256" key="1">
    <source>
        <dbReference type="ARBA" id="ARBA00004141"/>
    </source>
</evidence>
<feature type="transmembrane region" description="Helical" evidence="7">
    <location>
        <begin position="325"/>
        <end position="344"/>
    </location>
</feature>
<feature type="transmembrane region" description="Helical" evidence="7">
    <location>
        <begin position="467"/>
        <end position="488"/>
    </location>
</feature>
<sequence>MSTLASWSDDANPDIPMRRLANLRQPRPSSSSEASSSLSSLIAPGSLDGSDVAETDYKTFQDLTLEYADEDKQNYDATSNLLGGGKSLALGLPGTEKRFWFQRGKTFYDPDAIATQPSVFDDPETREEYRPSDDWENIHRFDPNARWTWGEEHHVVRKIDARIMMFAALMFMALELDRSNISQALTDNFLEDLGMTTNDYNNGNTVFKLAFLCAELPSQLVAKWIGPDIWVPTQMVIWSIVGSAQYFIKGRTSFLVTRALLGMLQGGFIPEIILYLSYFYKHHELSLRLGFFWTASALADVLGGFLAFGLLHLRGVDGQAGWRWLFLIEGILTLTVGLLAYFLMPSSPTSTPGILRGQKGWFTPREELIMVNRIIREDPSKSSMHNREALTPSLLWQSMKDFDLWPIYILGLTFQTPMSTPANYLTLSLKGMGFDTFKTNLLVIPSKVLHVVTMLGLTYAGEVFGELTFTALIGQLWAFPFLLFLNLFDINSINKWLAWGIMTLLLCYPNGKHNTPFIKHTHKQEITVLTKTSAHPLQVSWLSRNSNSVRSRTVSAALYNMCVQTSGIIAANIYQETDAPLYHRGNRTLLILVVGNVFLYLATKWYYVRRNRLRDGKWDGLSHDEKVGYLMSTEDEGNKRLDFRFAH</sequence>
<dbReference type="PANTHER" id="PTHR43791">
    <property type="entry name" value="PERMEASE-RELATED"/>
    <property type="match status" value="1"/>
</dbReference>
<protein>
    <submittedName>
        <fullName evidence="9">MFS general substrate transporter</fullName>
    </submittedName>
</protein>
<keyword evidence="10" id="KW-1185">Reference proteome</keyword>
<evidence type="ECO:0000259" key="8">
    <source>
        <dbReference type="PROSITE" id="PS50850"/>
    </source>
</evidence>
<feature type="region of interest" description="Disordered" evidence="6">
    <location>
        <begin position="1"/>
        <end position="46"/>
    </location>
</feature>
<evidence type="ECO:0000256" key="3">
    <source>
        <dbReference type="ARBA" id="ARBA00022692"/>
    </source>
</evidence>
<dbReference type="InterPro" id="IPR011701">
    <property type="entry name" value="MFS"/>
</dbReference>
<evidence type="ECO:0000256" key="6">
    <source>
        <dbReference type="SAM" id="MobiDB-lite"/>
    </source>
</evidence>
<dbReference type="GO" id="GO:0016020">
    <property type="term" value="C:membrane"/>
    <property type="evidence" value="ECO:0007669"/>
    <property type="project" value="UniProtKB-SubCell"/>
</dbReference>
<dbReference type="GO" id="GO:0022857">
    <property type="term" value="F:transmembrane transporter activity"/>
    <property type="evidence" value="ECO:0007669"/>
    <property type="project" value="InterPro"/>
</dbReference>
<evidence type="ECO:0000256" key="5">
    <source>
        <dbReference type="ARBA" id="ARBA00023136"/>
    </source>
</evidence>
<feature type="transmembrane region" description="Helical" evidence="7">
    <location>
        <begin position="292"/>
        <end position="313"/>
    </location>
</feature>
<dbReference type="Gene3D" id="1.20.1250.20">
    <property type="entry name" value="MFS general substrate transporter like domains"/>
    <property type="match status" value="1"/>
</dbReference>
<name>A0A4Z1P811_9PEZI</name>
<feature type="transmembrane region" description="Helical" evidence="7">
    <location>
        <begin position="439"/>
        <end position="461"/>
    </location>
</feature>
<keyword evidence="5 7" id="KW-0472">Membrane</keyword>
<evidence type="ECO:0000313" key="9">
    <source>
        <dbReference type="EMBL" id="TID22949.1"/>
    </source>
</evidence>
<feature type="compositionally biased region" description="Low complexity" evidence="6">
    <location>
        <begin position="29"/>
        <end position="41"/>
    </location>
</feature>
<dbReference type="Proteomes" id="UP000298493">
    <property type="component" value="Unassembled WGS sequence"/>
</dbReference>
<comment type="subcellular location">
    <subcellularLocation>
        <location evidence="1">Membrane</location>
        <topology evidence="1">Multi-pass membrane protein</topology>
    </subcellularLocation>
</comment>
<feature type="transmembrane region" description="Helical" evidence="7">
    <location>
        <begin position="589"/>
        <end position="607"/>
    </location>
</feature>
<feature type="domain" description="Major facilitator superfamily (MFS) profile" evidence="8">
    <location>
        <begin position="163"/>
        <end position="647"/>
    </location>
</feature>
<dbReference type="InterPro" id="IPR036259">
    <property type="entry name" value="MFS_trans_sf"/>
</dbReference>
<keyword evidence="4 7" id="KW-1133">Transmembrane helix</keyword>
<feature type="transmembrane region" description="Helical" evidence="7">
    <location>
        <begin position="554"/>
        <end position="574"/>
    </location>
</feature>
<feature type="transmembrane region" description="Helical" evidence="7">
    <location>
        <begin position="405"/>
        <end position="427"/>
    </location>
</feature>
<accession>A0A4Z1P811</accession>
<dbReference type="AlphaFoldDB" id="A0A4Z1P811"/>
<organism evidence="9 10">
    <name type="scientific">Venturia nashicola</name>
    <dbReference type="NCBI Taxonomy" id="86259"/>
    <lineage>
        <taxon>Eukaryota</taxon>
        <taxon>Fungi</taxon>
        <taxon>Dikarya</taxon>
        <taxon>Ascomycota</taxon>
        <taxon>Pezizomycotina</taxon>
        <taxon>Dothideomycetes</taxon>
        <taxon>Pleosporomycetidae</taxon>
        <taxon>Venturiales</taxon>
        <taxon>Venturiaceae</taxon>
        <taxon>Venturia</taxon>
    </lineage>
</organism>